<dbReference type="PANTHER" id="PTHR11024">
    <property type="entry name" value="NUCLEAR PORE COMPLEX PROTEIN SEC13 / SEH1 FAMILY MEMBER"/>
    <property type="match status" value="1"/>
</dbReference>
<dbReference type="PANTHER" id="PTHR11024:SF3">
    <property type="entry name" value="NUCLEOPORIN SEH1"/>
    <property type="match status" value="1"/>
</dbReference>
<dbReference type="SMART" id="SM00320">
    <property type="entry name" value="WD40"/>
    <property type="match status" value="4"/>
</dbReference>
<name>A0A061IZA6_TRYRA</name>
<evidence type="ECO:0000313" key="8">
    <source>
        <dbReference type="EMBL" id="ESL07400.1"/>
    </source>
</evidence>
<keyword evidence="9" id="KW-1185">Reference proteome</keyword>
<dbReference type="InterPro" id="IPR001680">
    <property type="entry name" value="WD40_rpt"/>
</dbReference>
<dbReference type="GO" id="GO:0035859">
    <property type="term" value="C:Seh1-associated complex"/>
    <property type="evidence" value="ECO:0007669"/>
    <property type="project" value="TreeGrafter"/>
</dbReference>
<comment type="caution">
    <text evidence="8">The sequence shown here is derived from an EMBL/GenBank/DDBJ whole genome shotgun (WGS) entry which is preliminary data.</text>
</comment>
<protein>
    <submittedName>
        <fullName evidence="8">Uncharacterized protein</fullName>
    </submittedName>
</protein>
<evidence type="ECO:0000256" key="6">
    <source>
        <dbReference type="ARBA" id="ARBA00022927"/>
    </source>
</evidence>
<comment type="similarity">
    <text evidence="2">Belongs to the WD repeat SEC13 family.</text>
</comment>
<dbReference type="GO" id="GO:0015031">
    <property type="term" value="P:protein transport"/>
    <property type="evidence" value="ECO:0007669"/>
    <property type="project" value="UniProtKB-KW"/>
</dbReference>
<evidence type="ECO:0000256" key="3">
    <source>
        <dbReference type="ARBA" id="ARBA00022448"/>
    </source>
</evidence>
<dbReference type="AlphaFoldDB" id="A0A061IZA6"/>
<dbReference type="OrthoDB" id="5566198at2759"/>
<evidence type="ECO:0000256" key="7">
    <source>
        <dbReference type="ARBA" id="ARBA00023242"/>
    </source>
</evidence>
<dbReference type="InterPro" id="IPR037363">
    <property type="entry name" value="Sec13/Seh1_fam"/>
</dbReference>
<dbReference type="EMBL" id="AUPL01004910">
    <property type="protein sequence ID" value="ESL07400.1"/>
    <property type="molecule type" value="Genomic_DNA"/>
</dbReference>
<dbReference type="InterPro" id="IPR015943">
    <property type="entry name" value="WD40/YVTN_repeat-like_dom_sf"/>
</dbReference>
<keyword evidence="6" id="KW-0653">Protein transport</keyword>
<dbReference type="GO" id="GO:0034198">
    <property type="term" value="P:cellular response to amino acid starvation"/>
    <property type="evidence" value="ECO:0007669"/>
    <property type="project" value="TreeGrafter"/>
</dbReference>
<dbReference type="Proteomes" id="UP000031737">
    <property type="component" value="Unassembled WGS sequence"/>
</dbReference>
<reference evidence="8 9" key="1">
    <citation type="submission" date="2013-07" db="EMBL/GenBank/DDBJ databases">
        <authorList>
            <person name="Stoco P.H."/>
            <person name="Wagner G."/>
            <person name="Gerber A."/>
            <person name="Zaha A."/>
            <person name="Thompson C."/>
            <person name="Bartholomeu D.C."/>
            <person name="Luckemeyer D.D."/>
            <person name="Bahia D."/>
            <person name="Loreto E."/>
            <person name="Prestes E.B."/>
            <person name="Lima F.M."/>
            <person name="Rodrigues-Luiz G."/>
            <person name="Vallejo G.A."/>
            <person name="Filho J.F."/>
            <person name="Monteiro K.M."/>
            <person name="Tyler K.M."/>
            <person name="de Almeida L.G."/>
            <person name="Ortiz M.F."/>
            <person name="Siervo M.A."/>
            <person name="de Moraes M.H."/>
            <person name="Cunha O.L."/>
            <person name="Mendonca-Neto R."/>
            <person name="Silva R."/>
            <person name="Teixeira S.M."/>
            <person name="Murta S.M."/>
            <person name="Sincero T.C."/>
            <person name="Mendes T.A."/>
            <person name="Urmenyi T.P."/>
            <person name="Silva V.G."/>
            <person name="da Rocha W.D."/>
            <person name="Andersson B."/>
            <person name="Romanha A.J."/>
            <person name="Steindel M."/>
            <person name="de Vasconcelos A.T."/>
            <person name="Grisard E.C."/>
        </authorList>
    </citation>
    <scope>NUCLEOTIDE SEQUENCE [LARGE SCALE GENOMIC DNA]</scope>
    <source>
        <strain evidence="8 9">SC58</strain>
    </source>
</reference>
<comment type="subcellular location">
    <subcellularLocation>
        <location evidence="1">Nucleus envelope</location>
    </subcellularLocation>
</comment>
<dbReference type="Gene3D" id="2.130.10.10">
    <property type="entry name" value="YVTN repeat-like/Quinoprotein amine dehydrogenase"/>
    <property type="match status" value="1"/>
</dbReference>
<dbReference type="SUPFAM" id="SSF50978">
    <property type="entry name" value="WD40 repeat-like"/>
    <property type="match status" value="1"/>
</dbReference>
<evidence type="ECO:0000256" key="4">
    <source>
        <dbReference type="ARBA" id="ARBA00022574"/>
    </source>
</evidence>
<organism evidence="8 9">
    <name type="scientific">Trypanosoma rangeli SC58</name>
    <dbReference type="NCBI Taxonomy" id="429131"/>
    <lineage>
        <taxon>Eukaryota</taxon>
        <taxon>Discoba</taxon>
        <taxon>Euglenozoa</taxon>
        <taxon>Kinetoplastea</taxon>
        <taxon>Metakinetoplastina</taxon>
        <taxon>Trypanosomatida</taxon>
        <taxon>Trypanosomatidae</taxon>
        <taxon>Trypanosoma</taxon>
        <taxon>Herpetosoma</taxon>
    </lineage>
</organism>
<keyword evidence="4" id="KW-0853">WD repeat</keyword>
<evidence type="ECO:0000256" key="1">
    <source>
        <dbReference type="ARBA" id="ARBA00004259"/>
    </source>
</evidence>
<proteinExistence type="inferred from homology"/>
<keyword evidence="3" id="KW-0813">Transport</keyword>
<sequence length="431" mass="46533">MNSGFQSVKALPVSLVHTSEGHCDGAVPATVDSAPFPSPFVAPSPSNVMRPLFHFTADDAVILAMEHNNHNKLLAVSTSNNEVFVTSTRDVPLEGMQVANGEETQWSPAENTVRIDHLRFPCTQLAWAPWQYGIYLACVCRSKQVRLYRLSHGRWSLDEEVAAQDCNSVAFSAHFTMACVTAKGKLLIFVQTAANDDNTWMLHSTYSDDESHNVPRQLISRSRTVKSFTCVAWDETGALLAVGDDEGELRVVFVHNEGRSIGEVAYRSELVSDRRKGVRQVAWSPGAGRSFLVLAVVTSYKVTLLFFRRARVGMSGGGGGGSGAQAAVGAQLEFVTKTSVNMEEVTELSWNIHGGRFATAHTGGAICVWAVNISYQKGQQGSFVDVENVTGGNISGSGGANHVNVTQPSHDLVLVASVSKVSGVHPYHGDR</sequence>
<dbReference type="GO" id="GO:1904263">
    <property type="term" value="P:positive regulation of TORC1 signaling"/>
    <property type="evidence" value="ECO:0007669"/>
    <property type="project" value="TreeGrafter"/>
</dbReference>
<evidence type="ECO:0000256" key="2">
    <source>
        <dbReference type="ARBA" id="ARBA00010102"/>
    </source>
</evidence>
<dbReference type="GO" id="GO:0005198">
    <property type="term" value="F:structural molecule activity"/>
    <property type="evidence" value="ECO:0007669"/>
    <property type="project" value="InterPro"/>
</dbReference>
<gene>
    <name evidence="8" type="ORF">TRSC58_04910</name>
</gene>
<evidence type="ECO:0000256" key="5">
    <source>
        <dbReference type="ARBA" id="ARBA00022737"/>
    </source>
</evidence>
<dbReference type="InterPro" id="IPR036322">
    <property type="entry name" value="WD40_repeat_dom_sf"/>
</dbReference>
<evidence type="ECO:0000313" key="9">
    <source>
        <dbReference type="Proteomes" id="UP000031737"/>
    </source>
</evidence>
<keyword evidence="7" id="KW-0539">Nucleus</keyword>
<dbReference type="GO" id="GO:0031080">
    <property type="term" value="C:nuclear pore outer ring"/>
    <property type="evidence" value="ECO:0007669"/>
    <property type="project" value="TreeGrafter"/>
</dbReference>
<accession>A0A061IZA6</accession>
<keyword evidence="5" id="KW-0677">Repeat</keyword>
<dbReference type="VEuPathDB" id="TriTrypDB:TRSC58_04910"/>